<dbReference type="Proteomes" id="UP000029641">
    <property type="component" value="Unassembled WGS sequence"/>
</dbReference>
<dbReference type="GO" id="GO:0016020">
    <property type="term" value="C:membrane"/>
    <property type="evidence" value="ECO:0007669"/>
    <property type="project" value="GOC"/>
</dbReference>
<dbReference type="InterPro" id="IPR033452">
    <property type="entry name" value="GH30_C"/>
</dbReference>
<keyword evidence="2" id="KW-0732">Signal</keyword>
<name>A0A090VXV0_9FLAO</name>
<gene>
    <name evidence="7" type="ORF">JCM19301_1547</name>
    <name evidence="8" type="ORF">JCM19538_504</name>
</gene>
<dbReference type="OrthoDB" id="9806701at2"/>
<evidence type="ECO:0000256" key="1">
    <source>
        <dbReference type="ARBA" id="ARBA00005382"/>
    </source>
</evidence>
<dbReference type="PANTHER" id="PTHR11069:SF23">
    <property type="entry name" value="LYSOSOMAL ACID GLUCOSYLCERAMIDASE"/>
    <property type="match status" value="1"/>
</dbReference>
<dbReference type="SUPFAM" id="SSF51445">
    <property type="entry name" value="(Trans)glycosidases"/>
    <property type="match status" value="1"/>
</dbReference>
<dbReference type="Pfam" id="PF02055">
    <property type="entry name" value="Glyco_hydro_30"/>
    <property type="match status" value="1"/>
</dbReference>
<dbReference type="PRINTS" id="PR00843">
    <property type="entry name" value="GLHYDRLASE30"/>
</dbReference>
<dbReference type="PANTHER" id="PTHR11069">
    <property type="entry name" value="GLUCOSYLCERAMIDASE"/>
    <property type="match status" value="1"/>
</dbReference>
<dbReference type="EMBL" id="BBNR01000025">
    <property type="protein sequence ID" value="GAL68808.1"/>
    <property type="molecule type" value="Genomic_DNA"/>
</dbReference>
<dbReference type="GO" id="GO:0006680">
    <property type="term" value="P:glucosylceramide catabolic process"/>
    <property type="evidence" value="ECO:0007669"/>
    <property type="project" value="TreeGrafter"/>
</dbReference>
<keyword evidence="10" id="KW-1185">Reference proteome</keyword>
<dbReference type="EMBL" id="BBNY01000076">
    <property type="protein sequence ID" value="GAL90739.1"/>
    <property type="molecule type" value="Genomic_DNA"/>
</dbReference>
<keyword evidence="4" id="KW-0326">Glycosidase</keyword>
<dbReference type="PROSITE" id="PS51257">
    <property type="entry name" value="PROKAR_LIPOPROTEIN"/>
    <property type="match status" value="1"/>
</dbReference>
<evidence type="ECO:0000256" key="2">
    <source>
        <dbReference type="ARBA" id="ARBA00022729"/>
    </source>
</evidence>
<dbReference type="InterPro" id="IPR013780">
    <property type="entry name" value="Glyco_hydro_b"/>
</dbReference>
<protein>
    <submittedName>
        <fullName evidence="7">Glycosyl hydrolase</fullName>
    </submittedName>
</protein>
<evidence type="ECO:0000313" key="10">
    <source>
        <dbReference type="Proteomes" id="UP000030184"/>
    </source>
</evidence>
<dbReference type="Gene3D" id="2.60.40.1180">
    <property type="entry name" value="Golgi alpha-mannosidase II"/>
    <property type="match status" value="1"/>
</dbReference>
<organism evidence="7 9">
    <name type="scientific">Jejuia pallidilutea</name>
    <dbReference type="NCBI Taxonomy" id="504487"/>
    <lineage>
        <taxon>Bacteria</taxon>
        <taxon>Pseudomonadati</taxon>
        <taxon>Bacteroidota</taxon>
        <taxon>Flavobacteriia</taxon>
        <taxon>Flavobacteriales</taxon>
        <taxon>Flavobacteriaceae</taxon>
        <taxon>Jejuia</taxon>
    </lineage>
</organism>
<comment type="caution">
    <text evidence="7">The sequence shown here is derived from an EMBL/GenBank/DDBJ whole genome shotgun (WGS) entry which is preliminary data.</text>
</comment>
<evidence type="ECO:0000313" key="8">
    <source>
        <dbReference type="EMBL" id="GAL90739.1"/>
    </source>
</evidence>
<evidence type="ECO:0000259" key="5">
    <source>
        <dbReference type="Pfam" id="PF02055"/>
    </source>
</evidence>
<dbReference type="eggNOG" id="COG5520">
    <property type="taxonomic scope" value="Bacteria"/>
</dbReference>
<evidence type="ECO:0000256" key="3">
    <source>
        <dbReference type="ARBA" id="ARBA00022801"/>
    </source>
</evidence>
<evidence type="ECO:0000313" key="7">
    <source>
        <dbReference type="EMBL" id="GAL68808.1"/>
    </source>
</evidence>
<dbReference type="AlphaFoldDB" id="A0A090VXV0"/>
<evidence type="ECO:0000313" key="9">
    <source>
        <dbReference type="Proteomes" id="UP000029641"/>
    </source>
</evidence>
<comment type="similarity">
    <text evidence="1 4">Belongs to the glycosyl hydrolase 30 family.</text>
</comment>
<keyword evidence="3 4" id="KW-0378">Hydrolase</keyword>
<dbReference type="Gene3D" id="3.20.20.80">
    <property type="entry name" value="Glycosidases"/>
    <property type="match status" value="1"/>
</dbReference>
<dbReference type="InterPro" id="IPR001139">
    <property type="entry name" value="Glyco_hydro_30"/>
</dbReference>
<dbReference type="GO" id="GO:0004348">
    <property type="term" value="F:glucosylceramidase activity"/>
    <property type="evidence" value="ECO:0007669"/>
    <property type="project" value="InterPro"/>
</dbReference>
<evidence type="ECO:0000259" key="6">
    <source>
        <dbReference type="Pfam" id="PF17189"/>
    </source>
</evidence>
<feature type="domain" description="Glycosyl hydrolase family 30 beta sandwich" evidence="6">
    <location>
        <begin position="432"/>
        <end position="492"/>
    </location>
</feature>
<dbReference type="Proteomes" id="UP000030184">
    <property type="component" value="Unassembled WGS sequence"/>
</dbReference>
<evidence type="ECO:0000256" key="4">
    <source>
        <dbReference type="RuleBase" id="RU361188"/>
    </source>
</evidence>
<feature type="domain" description="Glycosyl hydrolase family 30 TIM-barrel" evidence="5">
    <location>
        <begin position="93"/>
        <end position="429"/>
    </location>
</feature>
<sequence>MKNKYFVSIAMLVLMASCNNSKKEELKVSDDQPIENVVKSLVDQNVEVFTTAQDTDKRLSLDLETTFKKAKQPLETEVAVFVNPEKQFQEFLGIGGAITDAAAEVFSALSEDKQEELLKAYYSDEGINYNIIRTSIHSSDFGLGSHTYIEEGDKELKTFSIEKDKVKRIPMIKRAQALIQDDLVFYASPWSPPAFMKTNNNMLQGGKLLPEYNQAWANYYVKFIEAYEAEDIPVWGVTIQNEPMAVQRWESCIYTAEEERDFLKNYLGPTFEKNGLGDKNIVVWDHNRDLISHRANTIFEDPEAMKYAWGIGFHWYETWTGGEPKYDNLKNIKESFPTKNLLFTEGCQEQFDPTQYQRWSNAERYGNSMINDFNSGTVGWTDWNILLNEKGGPNHVQNFCFAPIHADKNTNELIYTPSYYYIGHFSKFIKKGAFRVSTTTSRSTLESTSFKNSDGTIVTVVMNKTDHKIDYKLIVGDSEISVEIEPHAIQTLIY</sequence>
<dbReference type="RefSeq" id="WP_042246363.1">
    <property type="nucleotide sequence ID" value="NZ_BBNR01000025.1"/>
</dbReference>
<dbReference type="InterPro" id="IPR017853">
    <property type="entry name" value="GH"/>
</dbReference>
<dbReference type="Pfam" id="PF17189">
    <property type="entry name" value="Glyco_hydro_30C"/>
    <property type="match status" value="1"/>
</dbReference>
<dbReference type="InterPro" id="IPR033453">
    <property type="entry name" value="Glyco_hydro_30_TIM-barrel"/>
</dbReference>
<accession>A0A090VXV0</accession>
<reference evidence="10" key="1">
    <citation type="journal article" date="2014" name="Genome Announc.">
        <title>Draft Genome Sequence of Marine Flavobacterium Jejuia pallidilutea Strain 11shimoA1 and Pigmentation Mutants.</title>
        <authorList>
            <person name="Takatani N."/>
            <person name="Nakanishi M."/>
            <person name="Meirelles P."/>
            <person name="Mino S."/>
            <person name="Suda W."/>
            <person name="Oshima K."/>
            <person name="Hattori M."/>
            <person name="Ohkuma M."/>
            <person name="Hosokawa M."/>
            <person name="Miyashita K."/>
            <person name="Thompson F.L."/>
            <person name="Niwa A."/>
            <person name="Sawabe T."/>
            <person name="Sawabe T."/>
        </authorList>
    </citation>
    <scope>NUCLEOTIDE SEQUENCE [LARGE SCALE GENOMIC DNA]</scope>
    <source>
        <strain evidence="10">JCM 19538</strain>
    </source>
</reference>
<proteinExistence type="inferred from homology"/>
<dbReference type="STRING" id="504487.JCM19538_504"/>